<protein>
    <submittedName>
        <fullName evidence="3">Uncharacterized protein</fullName>
    </submittedName>
</protein>
<accession>T1GEV7</accession>
<organism evidence="3 4">
    <name type="scientific">Megaselia scalaris</name>
    <name type="common">Humpbacked fly</name>
    <name type="synonym">Phora scalaris</name>
    <dbReference type="NCBI Taxonomy" id="36166"/>
    <lineage>
        <taxon>Eukaryota</taxon>
        <taxon>Metazoa</taxon>
        <taxon>Ecdysozoa</taxon>
        <taxon>Arthropoda</taxon>
        <taxon>Hexapoda</taxon>
        <taxon>Insecta</taxon>
        <taxon>Pterygota</taxon>
        <taxon>Neoptera</taxon>
        <taxon>Endopterygota</taxon>
        <taxon>Diptera</taxon>
        <taxon>Brachycera</taxon>
        <taxon>Muscomorpha</taxon>
        <taxon>Platypezoidea</taxon>
        <taxon>Phoridae</taxon>
        <taxon>Megaseliini</taxon>
        <taxon>Megaselia</taxon>
    </lineage>
</organism>
<keyword evidence="2" id="KW-1133">Transmembrane helix</keyword>
<dbReference type="AlphaFoldDB" id="T1GEV7"/>
<keyword evidence="4" id="KW-1185">Reference proteome</keyword>
<evidence type="ECO:0000313" key="4">
    <source>
        <dbReference type="Proteomes" id="UP000015102"/>
    </source>
</evidence>
<feature type="compositionally biased region" description="Basic and acidic residues" evidence="1">
    <location>
        <begin position="65"/>
        <end position="88"/>
    </location>
</feature>
<dbReference type="EnsemblMetazoa" id="MESCA001878-RA">
    <property type="protein sequence ID" value="MESCA001878-PA"/>
    <property type="gene ID" value="MESCA001878"/>
</dbReference>
<dbReference type="Proteomes" id="UP000015102">
    <property type="component" value="Unassembled WGS sequence"/>
</dbReference>
<keyword evidence="2" id="KW-0812">Transmembrane</keyword>
<feature type="region of interest" description="Disordered" evidence="1">
    <location>
        <begin position="52"/>
        <end position="88"/>
    </location>
</feature>
<dbReference type="EMBL" id="CAQQ02394881">
    <property type="status" value="NOT_ANNOTATED_CDS"/>
    <property type="molecule type" value="Genomic_DNA"/>
</dbReference>
<evidence type="ECO:0000256" key="2">
    <source>
        <dbReference type="SAM" id="Phobius"/>
    </source>
</evidence>
<dbReference type="HOGENOM" id="CLU_1012967_0_0_1"/>
<evidence type="ECO:0000256" key="1">
    <source>
        <dbReference type="SAM" id="MobiDB-lite"/>
    </source>
</evidence>
<evidence type="ECO:0000313" key="3">
    <source>
        <dbReference type="EnsemblMetazoa" id="MESCA001878-PA"/>
    </source>
</evidence>
<keyword evidence="2" id="KW-0472">Membrane</keyword>
<feature type="transmembrane region" description="Helical" evidence="2">
    <location>
        <begin position="128"/>
        <end position="146"/>
    </location>
</feature>
<proteinExistence type="predicted"/>
<name>T1GEV7_MEGSC</name>
<reference evidence="4" key="1">
    <citation type="submission" date="2013-02" db="EMBL/GenBank/DDBJ databases">
        <authorList>
            <person name="Hughes D."/>
        </authorList>
    </citation>
    <scope>NUCLEOTIDE SEQUENCE</scope>
    <source>
        <strain>Durham</strain>
        <strain evidence="4">NC isolate 2 -- Noor lab</strain>
    </source>
</reference>
<sequence length="275" mass="30261">MAYRILRTAKALEKCLSVNYKSSSGIPVNLNSELLRNPTFERFLASWRAFSDQKQPPEGFGKFAKGKDGAKEVPKKEEGAADNKAPKEDKNEWNFGMFANTAKTGGKGSGGGSGRPIGGEGGGDKEKWMLFGAIGTVAFLGALAYMEMGYKEIGWKEFVTNHDEQFLTGLHERGPTFCLNSGIHYILYSEIPPNPPDCKMVQDSSVARSQSFHYGVGSISNDTGMRGKNQFLRAQQSIDNQTWIESSDEYDDDTFISSSTNVLKKSSTFSNELNI</sequence>
<dbReference type="STRING" id="36166.T1GEV7"/>
<reference evidence="3" key="2">
    <citation type="submission" date="2015-06" db="UniProtKB">
        <authorList>
            <consortium name="EnsemblMetazoa"/>
        </authorList>
    </citation>
    <scope>IDENTIFICATION</scope>
</reference>